<proteinExistence type="inferred from homology"/>
<dbReference type="PANTHER" id="PTHR21027:SF1">
    <property type="entry name" value="TRNA-SPLICING ENDONUCLEASE SUBUNIT SEN54"/>
    <property type="match status" value="1"/>
</dbReference>
<dbReference type="GO" id="GO:0000379">
    <property type="term" value="P:tRNA-type intron splice site recognition and cleavage"/>
    <property type="evidence" value="ECO:0007669"/>
    <property type="project" value="TreeGrafter"/>
</dbReference>
<protein>
    <submittedName>
        <fullName evidence="5">tRNA-splicing endonuclease subunit Sen54</fullName>
    </submittedName>
</protein>
<keyword evidence="5" id="KW-0540">Nuclease</keyword>
<dbReference type="InterPro" id="IPR024336">
    <property type="entry name" value="tRNA_splic_suSen54_N"/>
</dbReference>
<dbReference type="AlphaFoldDB" id="A0A8D8ERA7"/>
<dbReference type="PANTHER" id="PTHR21027">
    <property type="entry name" value="TRNA-SPLICING ENDONUCLEASE SUBUNIT SEN54"/>
    <property type="match status" value="1"/>
</dbReference>
<accession>A0A8D8ERA7</accession>
<feature type="region of interest" description="Disordered" evidence="3">
    <location>
        <begin position="412"/>
        <end position="436"/>
    </location>
</feature>
<name>A0A8D8ERA7_CULPI</name>
<keyword evidence="2" id="KW-0819">tRNA processing</keyword>
<dbReference type="GO" id="GO:0004519">
    <property type="term" value="F:endonuclease activity"/>
    <property type="evidence" value="ECO:0007669"/>
    <property type="project" value="UniProtKB-KW"/>
</dbReference>
<evidence type="ECO:0000256" key="3">
    <source>
        <dbReference type="SAM" id="MobiDB-lite"/>
    </source>
</evidence>
<comment type="similarity">
    <text evidence="1">Belongs to the SEN54 family.</text>
</comment>
<organism evidence="5">
    <name type="scientific">Culex pipiens</name>
    <name type="common">House mosquito</name>
    <dbReference type="NCBI Taxonomy" id="7175"/>
    <lineage>
        <taxon>Eukaryota</taxon>
        <taxon>Metazoa</taxon>
        <taxon>Ecdysozoa</taxon>
        <taxon>Arthropoda</taxon>
        <taxon>Hexapoda</taxon>
        <taxon>Insecta</taxon>
        <taxon>Pterygota</taxon>
        <taxon>Neoptera</taxon>
        <taxon>Endopterygota</taxon>
        <taxon>Diptera</taxon>
        <taxon>Nematocera</taxon>
        <taxon>Culicoidea</taxon>
        <taxon>Culicidae</taxon>
        <taxon>Culicinae</taxon>
        <taxon>Culicini</taxon>
        <taxon>Culex</taxon>
        <taxon>Culex</taxon>
    </lineage>
</organism>
<evidence type="ECO:0000313" key="5">
    <source>
        <dbReference type="EMBL" id="CAG6444927.1"/>
    </source>
</evidence>
<dbReference type="InterPro" id="IPR024337">
    <property type="entry name" value="tRNA_splic_suSen54"/>
</dbReference>
<evidence type="ECO:0000259" key="4">
    <source>
        <dbReference type="Pfam" id="PF12928"/>
    </source>
</evidence>
<keyword evidence="5" id="KW-0378">Hydrolase</keyword>
<dbReference type="Pfam" id="PF12928">
    <property type="entry name" value="tRNA_int_end_N2"/>
    <property type="match status" value="1"/>
</dbReference>
<keyword evidence="5" id="KW-0255">Endonuclease</keyword>
<feature type="compositionally biased region" description="Low complexity" evidence="3">
    <location>
        <begin position="417"/>
        <end position="429"/>
    </location>
</feature>
<reference evidence="5" key="1">
    <citation type="submission" date="2021-05" db="EMBL/GenBank/DDBJ databases">
        <authorList>
            <person name="Alioto T."/>
            <person name="Alioto T."/>
            <person name="Gomez Garrido J."/>
        </authorList>
    </citation>
    <scope>NUCLEOTIDE SEQUENCE</scope>
</reference>
<evidence type="ECO:0000256" key="2">
    <source>
        <dbReference type="ARBA" id="ARBA00022694"/>
    </source>
</evidence>
<dbReference type="EMBL" id="HBUE01003919">
    <property type="protein sequence ID" value="CAG6444927.1"/>
    <property type="molecule type" value="Transcribed_RNA"/>
</dbReference>
<dbReference type="GO" id="GO:0000214">
    <property type="term" value="C:tRNA-intron endonuclease complex"/>
    <property type="evidence" value="ECO:0007669"/>
    <property type="project" value="TreeGrafter"/>
</dbReference>
<sequence>MTDVPCSGSEVRPPKSLLSGRDLLEHHISTFDVRGLPSKLTCAEEEPDQAEAVQRLKDEFRLLLAQNRVGKADLYSEGEWQRDRKRVRLRRTAGKWNLYGYMEDKVHYLDGYEALHLMEMNRLLVYWNSVLVSLEQAYTLFLGYEESLSLEEYQVYNSLMRAGFYLLKFDCNRKYRPEVTGKELDDETKCVWRNLFEVLRQPNPLIDEEVADEALKDKVSSSMQRFNTAIIFQESSEDLNADVDATNSSDKRKISLSNEEQVTKKHKPEEGYLHKDSETFSKLAKFQQLFQRFDIIRNSFDDSPQGNPNTSLKLLFDMFPSDVTNFKRSEPMLPEYRIVVTTTRDPLPTAADVAHLYRTQSQAAVPILVMQVADTLTIHCFLYSFYRLGRNLVTVRAPERAVRARMQVAAGDDDGQLEAGGSSESLGEGDVVALSE</sequence>
<evidence type="ECO:0000256" key="1">
    <source>
        <dbReference type="ARBA" id="ARBA00005736"/>
    </source>
</evidence>
<feature type="domain" description="tRNA-splicing endonuclease subunit Sen54 N-terminal" evidence="4">
    <location>
        <begin position="63"/>
        <end position="127"/>
    </location>
</feature>